<comment type="similarity">
    <text evidence="1">Belongs to the ustYa family.</text>
</comment>
<evidence type="ECO:0008006" key="6">
    <source>
        <dbReference type="Google" id="ProtNLM"/>
    </source>
</evidence>
<name>A0A9P4ULP0_9PEZI</name>
<dbReference type="PANTHER" id="PTHR33365:SF7">
    <property type="entry name" value="TAT PATHWAY SIGNAL SEQUENCE"/>
    <property type="match status" value="1"/>
</dbReference>
<reference evidence="4" key="1">
    <citation type="journal article" date="2020" name="Stud. Mycol.">
        <title>101 Dothideomycetes genomes: a test case for predicting lifestyles and emergence of pathogens.</title>
        <authorList>
            <person name="Haridas S."/>
            <person name="Albert R."/>
            <person name="Binder M."/>
            <person name="Bloem J."/>
            <person name="Labutti K."/>
            <person name="Salamov A."/>
            <person name="Andreopoulos B."/>
            <person name="Baker S."/>
            <person name="Barry K."/>
            <person name="Bills G."/>
            <person name="Bluhm B."/>
            <person name="Cannon C."/>
            <person name="Castanera R."/>
            <person name="Culley D."/>
            <person name="Daum C."/>
            <person name="Ezra D."/>
            <person name="Gonzalez J."/>
            <person name="Henrissat B."/>
            <person name="Kuo A."/>
            <person name="Liang C."/>
            <person name="Lipzen A."/>
            <person name="Lutzoni F."/>
            <person name="Magnuson J."/>
            <person name="Mondo S."/>
            <person name="Nolan M."/>
            <person name="Ohm R."/>
            <person name="Pangilinan J."/>
            <person name="Park H.-J."/>
            <person name="Ramirez L."/>
            <person name="Alfaro M."/>
            <person name="Sun H."/>
            <person name="Tritt A."/>
            <person name="Yoshinaga Y."/>
            <person name="Zwiers L.-H."/>
            <person name="Turgeon B."/>
            <person name="Goodwin S."/>
            <person name="Spatafora J."/>
            <person name="Crous P."/>
            <person name="Grigoriev I."/>
        </authorList>
    </citation>
    <scope>NUCLEOTIDE SEQUENCE</scope>
    <source>
        <strain evidence="4">CBS 116435</strain>
    </source>
</reference>
<protein>
    <recommendedName>
        <fullName evidence="6">Tat pathway signal sequence</fullName>
    </recommendedName>
</protein>
<accession>A0A9P4ULP0</accession>
<sequence length="284" mass="32802">MDIENARSTPYEEEKWSPSDSLISEDAQDFPIYRGQSSRSAGWKRWPWALIMHSVLITAYSIGVAVTIMSVNSRLCPPDLTHSPAAHAVQYEKVSFNGSLSIDNPYKGEPRPELDQAWSHLIRNLNIRLSKEELDKLNRSAIELHDGSGYHAELSVYHHIHCLKYIRQALHGDYYHLNPYDRDTHVDHCIDDIRQALMCNPDLSVVTMEWKPHYRRPWPNFNVDHTCVNWEVLDEWASRRSFNIFDQKSLVHPEMGLVFPLIDGEYEDIAGGEGIHIIWPEDSA</sequence>
<comment type="caution">
    <text evidence="4">The sequence shown here is derived from an EMBL/GenBank/DDBJ whole genome shotgun (WGS) entry which is preliminary data.</text>
</comment>
<keyword evidence="3" id="KW-0472">Membrane</keyword>
<dbReference type="Pfam" id="PF11807">
    <property type="entry name" value="UstYa"/>
    <property type="match status" value="1"/>
</dbReference>
<evidence type="ECO:0000256" key="3">
    <source>
        <dbReference type="SAM" id="Phobius"/>
    </source>
</evidence>
<proteinExistence type="inferred from homology"/>
<gene>
    <name evidence="4" type="ORF">K431DRAFT_315697</name>
</gene>
<organism evidence="4 5">
    <name type="scientific">Polychaeton citri CBS 116435</name>
    <dbReference type="NCBI Taxonomy" id="1314669"/>
    <lineage>
        <taxon>Eukaryota</taxon>
        <taxon>Fungi</taxon>
        <taxon>Dikarya</taxon>
        <taxon>Ascomycota</taxon>
        <taxon>Pezizomycotina</taxon>
        <taxon>Dothideomycetes</taxon>
        <taxon>Dothideomycetidae</taxon>
        <taxon>Capnodiales</taxon>
        <taxon>Capnodiaceae</taxon>
        <taxon>Polychaeton</taxon>
    </lineage>
</organism>
<keyword evidence="3" id="KW-1133">Transmembrane helix</keyword>
<dbReference type="AlphaFoldDB" id="A0A9P4ULP0"/>
<dbReference type="InterPro" id="IPR021765">
    <property type="entry name" value="UstYa-like"/>
</dbReference>
<keyword evidence="3" id="KW-0812">Transmembrane</keyword>
<evidence type="ECO:0000256" key="2">
    <source>
        <dbReference type="SAM" id="MobiDB-lite"/>
    </source>
</evidence>
<dbReference type="Proteomes" id="UP000799441">
    <property type="component" value="Unassembled WGS sequence"/>
</dbReference>
<feature type="transmembrane region" description="Helical" evidence="3">
    <location>
        <begin position="48"/>
        <end position="71"/>
    </location>
</feature>
<keyword evidence="5" id="KW-1185">Reference proteome</keyword>
<dbReference type="GO" id="GO:0043386">
    <property type="term" value="P:mycotoxin biosynthetic process"/>
    <property type="evidence" value="ECO:0007669"/>
    <property type="project" value="InterPro"/>
</dbReference>
<dbReference type="EMBL" id="MU003842">
    <property type="protein sequence ID" value="KAF2717511.1"/>
    <property type="molecule type" value="Genomic_DNA"/>
</dbReference>
<evidence type="ECO:0000313" key="4">
    <source>
        <dbReference type="EMBL" id="KAF2717511.1"/>
    </source>
</evidence>
<evidence type="ECO:0000313" key="5">
    <source>
        <dbReference type="Proteomes" id="UP000799441"/>
    </source>
</evidence>
<dbReference type="OrthoDB" id="3687641at2759"/>
<evidence type="ECO:0000256" key="1">
    <source>
        <dbReference type="ARBA" id="ARBA00035112"/>
    </source>
</evidence>
<feature type="region of interest" description="Disordered" evidence="2">
    <location>
        <begin position="1"/>
        <end position="20"/>
    </location>
</feature>
<dbReference type="PANTHER" id="PTHR33365">
    <property type="entry name" value="YALI0B05434P"/>
    <property type="match status" value="1"/>
</dbReference>